<feature type="compositionally biased region" description="Low complexity" evidence="1">
    <location>
        <begin position="1"/>
        <end position="11"/>
    </location>
</feature>
<evidence type="ECO:0000256" key="1">
    <source>
        <dbReference type="SAM" id="MobiDB-lite"/>
    </source>
</evidence>
<accession>A0AAQ0BRT3</accession>
<protein>
    <submittedName>
        <fullName evidence="2">Transcriptional regulator</fullName>
    </submittedName>
</protein>
<proteinExistence type="predicted"/>
<dbReference type="RefSeq" id="WP_042967235.1">
    <property type="nucleotide sequence ID" value="NZ_CP052867.1"/>
</dbReference>
<dbReference type="GeneID" id="45696422"/>
<dbReference type="Proteomes" id="UP000594892">
    <property type="component" value="Chromosome 2"/>
</dbReference>
<evidence type="ECO:0000313" key="3">
    <source>
        <dbReference type="Proteomes" id="UP000594892"/>
    </source>
</evidence>
<dbReference type="EMBL" id="CP065601">
    <property type="protein sequence ID" value="QPQ92019.1"/>
    <property type="molecule type" value="Genomic_DNA"/>
</dbReference>
<reference evidence="2 3" key="1">
    <citation type="submission" date="2020-12" db="EMBL/GenBank/DDBJ databases">
        <title>FDA dAtabase for Regulatory Grade micrObial Sequences (FDA-ARGOS): Supporting development and validation of Infectious Disease Dx tests.</title>
        <authorList>
            <person name="Minogue T."/>
            <person name="Wolcott M."/>
            <person name="Wasieloski L."/>
            <person name="Aguilar W."/>
            <person name="Moore D."/>
            <person name="Jaissle J."/>
            <person name="Tallon L."/>
            <person name="Sadzewicz L."/>
            <person name="Zhao X."/>
            <person name="Boylan J."/>
            <person name="Ott S."/>
            <person name="Bowen H."/>
            <person name="Vavikolanu K."/>
            <person name="Mehta A."/>
            <person name="Aluvathingal J."/>
            <person name="Nadendla S."/>
            <person name="Yan Y."/>
            <person name="Sichtig H."/>
        </authorList>
    </citation>
    <scope>NUCLEOTIDE SEQUENCE [LARGE SCALE GENOMIC DNA]</scope>
    <source>
        <strain evidence="2 3">FDAARGOS_949</strain>
    </source>
</reference>
<feature type="region of interest" description="Disordered" evidence="1">
    <location>
        <begin position="1"/>
        <end position="28"/>
    </location>
</feature>
<sequence>MTTNAAIAETAGGAGGNQAKRTALPPLPNLDEFPTTGYSRWRDLAPFVRFSREWVRLQEAAGRFPRGTRASAKLVVWPNAEIKRWLADPLNYRAEGQ</sequence>
<organism evidence="2 3">
    <name type="scientific">Burkholderia glumae</name>
    <name type="common">Pseudomonas glumae</name>
    <dbReference type="NCBI Taxonomy" id="337"/>
    <lineage>
        <taxon>Bacteria</taxon>
        <taxon>Pseudomonadati</taxon>
        <taxon>Pseudomonadota</taxon>
        <taxon>Betaproteobacteria</taxon>
        <taxon>Burkholderiales</taxon>
        <taxon>Burkholderiaceae</taxon>
        <taxon>Burkholderia</taxon>
    </lineage>
</organism>
<name>A0AAQ0BRT3_BURGL</name>
<dbReference type="AlphaFoldDB" id="A0AAQ0BRT3"/>
<gene>
    <name evidence="2" type="ORF">I6H06_23245</name>
</gene>
<evidence type="ECO:0000313" key="2">
    <source>
        <dbReference type="EMBL" id="QPQ92019.1"/>
    </source>
</evidence>